<feature type="transmembrane region" description="Helical" evidence="6">
    <location>
        <begin position="52"/>
        <end position="73"/>
    </location>
</feature>
<dbReference type="Pfam" id="PF09678">
    <property type="entry name" value="Caa3_CtaG"/>
    <property type="match status" value="1"/>
</dbReference>
<name>A0A852S6Z2_9MICO</name>
<proteinExistence type="predicted"/>
<dbReference type="Proteomes" id="UP000581087">
    <property type="component" value="Unassembled WGS sequence"/>
</dbReference>
<feature type="transmembrane region" description="Helical" evidence="6">
    <location>
        <begin position="261"/>
        <end position="286"/>
    </location>
</feature>
<reference evidence="8 9" key="1">
    <citation type="submission" date="2020-07" db="EMBL/GenBank/DDBJ databases">
        <title>Sequencing the genomes of 1000 actinobacteria strains.</title>
        <authorList>
            <person name="Klenk H.-P."/>
        </authorList>
    </citation>
    <scope>NUCLEOTIDE SEQUENCE [LARGE SCALE GENOMIC DNA]</scope>
    <source>
        <strain evidence="8 9">DSM 23870</strain>
    </source>
</reference>
<dbReference type="RefSeq" id="WP_179419949.1">
    <property type="nucleotide sequence ID" value="NZ_JACCBI010000001.1"/>
</dbReference>
<dbReference type="AlphaFoldDB" id="A0A852S6Z2"/>
<dbReference type="GO" id="GO:0005886">
    <property type="term" value="C:plasma membrane"/>
    <property type="evidence" value="ECO:0007669"/>
    <property type="project" value="UniProtKB-SubCell"/>
</dbReference>
<evidence type="ECO:0000256" key="4">
    <source>
        <dbReference type="ARBA" id="ARBA00022989"/>
    </source>
</evidence>
<evidence type="ECO:0000256" key="1">
    <source>
        <dbReference type="ARBA" id="ARBA00004651"/>
    </source>
</evidence>
<dbReference type="InterPro" id="IPR019108">
    <property type="entry name" value="Caa3_assmbl_CtaG-rel"/>
</dbReference>
<dbReference type="InterPro" id="IPR008457">
    <property type="entry name" value="Cu-R_CopD_dom"/>
</dbReference>
<evidence type="ECO:0000259" key="7">
    <source>
        <dbReference type="Pfam" id="PF05425"/>
    </source>
</evidence>
<dbReference type="GO" id="GO:0006825">
    <property type="term" value="P:copper ion transport"/>
    <property type="evidence" value="ECO:0007669"/>
    <property type="project" value="InterPro"/>
</dbReference>
<feature type="transmembrane region" description="Helical" evidence="6">
    <location>
        <begin position="525"/>
        <end position="543"/>
    </location>
</feature>
<feature type="transmembrane region" description="Helical" evidence="6">
    <location>
        <begin position="187"/>
        <end position="212"/>
    </location>
</feature>
<dbReference type="Pfam" id="PF05425">
    <property type="entry name" value="CopD"/>
    <property type="match status" value="1"/>
</dbReference>
<feature type="domain" description="Copper resistance protein D" evidence="7">
    <location>
        <begin position="224"/>
        <end position="329"/>
    </location>
</feature>
<protein>
    <submittedName>
        <fullName evidence="8">Putative copper resistance protein D</fullName>
    </submittedName>
</protein>
<keyword evidence="2" id="KW-1003">Cell membrane</keyword>
<dbReference type="EMBL" id="JACCBI010000001">
    <property type="protein sequence ID" value="NYD67896.1"/>
    <property type="molecule type" value="Genomic_DNA"/>
</dbReference>
<dbReference type="PANTHER" id="PTHR34820:SF4">
    <property type="entry name" value="INNER MEMBRANE PROTEIN YEBZ"/>
    <property type="match status" value="1"/>
</dbReference>
<comment type="caution">
    <text evidence="8">The sequence shown here is derived from an EMBL/GenBank/DDBJ whole genome shotgun (WGS) entry which is preliminary data.</text>
</comment>
<sequence length="662" mass="71238">MNRSVRVFGPSILLVFAVVAAIAALSFGGGAEAQALRDPGALIRWGLPLSKLIVNVSAAGTIGALVLACFALTPKKREFDLALDVAAASAALLTVSSAVTGFFSFQLITGRPLTFDDAFGASLGQFLTQIEPGRAWLITTLVAAAVTVLCFAVRNHTALVFVTVLAVLALVPMAQQGHSAGAAGHDAAITSLGLHLVFAAVWLGGLLTIVLLKSRLDGDRLGIVLARYSSVALISFIVVAISGYANAALRIGTLDELGSPYGILVIVKVVALVALGLFGAVQRRWIISRLVAKTEKGPAASSAGSRFFWLLVVSELAFMGIASGVAAALARTATPVDETVDTSVLTPAEILTGEPLPPAPEAINYFTQWNIDLIWLFACAFGIFFYLAGVWRLRRRGDTWPIYRTVLWVLGLVVLFYLTNGGVNVYEKYLFSAHMLGHMGLTMAVPVLLVPGAPVTLAMRAIKARKDGSRGGREWILLAVHSKFASIIANPLVAAGLFAASLWIFYYTPLFRWTMTDHIGHEWMIAHFLIVGYLFVQSLIGIDPVPYRLPFPFRLVLLLGTMAFHAFFGLAIMVGTGLLLSDWYGAMGWGIDALADQQFGGGIAWSVGEIPTVALAITVAIQWSRSDEKESRRRDRHADRTGEAELEEYNARLQAISDRDRR</sequence>
<feature type="transmembrane region" description="Helical" evidence="6">
    <location>
        <begin position="405"/>
        <end position="423"/>
    </location>
</feature>
<gene>
    <name evidence="8" type="ORF">BJ972_002415</name>
</gene>
<evidence type="ECO:0000256" key="5">
    <source>
        <dbReference type="ARBA" id="ARBA00023136"/>
    </source>
</evidence>
<keyword evidence="4 6" id="KW-1133">Transmembrane helix</keyword>
<keyword evidence="5 6" id="KW-0472">Membrane</keyword>
<dbReference type="InterPro" id="IPR032694">
    <property type="entry name" value="CopC/D"/>
</dbReference>
<organism evidence="8 9">
    <name type="scientific">Agromyces atrinae</name>
    <dbReference type="NCBI Taxonomy" id="592376"/>
    <lineage>
        <taxon>Bacteria</taxon>
        <taxon>Bacillati</taxon>
        <taxon>Actinomycetota</taxon>
        <taxon>Actinomycetes</taxon>
        <taxon>Micrococcales</taxon>
        <taxon>Microbacteriaceae</taxon>
        <taxon>Agromyces</taxon>
    </lineage>
</organism>
<evidence type="ECO:0000256" key="2">
    <source>
        <dbReference type="ARBA" id="ARBA00022475"/>
    </source>
</evidence>
<feature type="transmembrane region" description="Helical" evidence="6">
    <location>
        <begin position="599"/>
        <end position="624"/>
    </location>
</feature>
<evidence type="ECO:0000256" key="6">
    <source>
        <dbReference type="SAM" id="Phobius"/>
    </source>
</evidence>
<feature type="transmembrane region" description="Helical" evidence="6">
    <location>
        <begin position="373"/>
        <end position="393"/>
    </location>
</feature>
<feature type="transmembrane region" description="Helical" evidence="6">
    <location>
        <begin position="307"/>
        <end position="330"/>
    </location>
</feature>
<feature type="transmembrane region" description="Helical" evidence="6">
    <location>
        <begin position="135"/>
        <end position="153"/>
    </location>
</feature>
<feature type="transmembrane region" description="Helical" evidence="6">
    <location>
        <begin position="85"/>
        <end position="108"/>
    </location>
</feature>
<evidence type="ECO:0000256" key="3">
    <source>
        <dbReference type="ARBA" id="ARBA00022692"/>
    </source>
</evidence>
<evidence type="ECO:0000313" key="9">
    <source>
        <dbReference type="Proteomes" id="UP000581087"/>
    </source>
</evidence>
<accession>A0A852S6Z2</accession>
<feature type="transmembrane region" description="Helical" evidence="6">
    <location>
        <begin position="443"/>
        <end position="462"/>
    </location>
</feature>
<feature type="transmembrane region" description="Helical" evidence="6">
    <location>
        <begin position="483"/>
        <end position="505"/>
    </location>
</feature>
<feature type="transmembrane region" description="Helical" evidence="6">
    <location>
        <begin position="224"/>
        <end position="249"/>
    </location>
</feature>
<dbReference type="PANTHER" id="PTHR34820">
    <property type="entry name" value="INNER MEMBRANE PROTEIN YEBZ"/>
    <property type="match status" value="1"/>
</dbReference>
<keyword evidence="3 6" id="KW-0812">Transmembrane</keyword>
<evidence type="ECO:0000313" key="8">
    <source>
        <dbReference type="EMBL" id="NYD67896.1"/>
    </source>
</evidence>
<comment type="subcellular location">
    <subcellularLocation>
        <location evidence="1">Cell membrane</location>
        <topology evidence="1">Multi-pass membrane protein</topology>
    </subcellularLocation>
</comment>
<feature type="transmembrane region" description="Helical" evidence="6">
    <location>
        <begin position="555"/>
        <end position="579"/>
    </location>
</feature>
<feature type="transmembrane region" description="Helical" evidence="6">
    <location>
        <begin position="158"/>
        <end position="175"/>
    </location>
</feature>